<sequence length="301" mass="33974">MSDTTSTGGANMALFEVPAGAFYDKIGLFKGDGIIVYLAPSGNETSKTTRLVPQDLISYYSKICERKIEFSSSRSESDEELVHINEKNDHSQSTRTLGMMELNEWDARTFDMALQWMYIGNVIPDIDPSKPFEEVQSYVQFFRIAEALKLSGSFQLVEQKLRTALIVAQEKHDDESEDDIFTCNPVFKETLKVAFTNPIKKSVRELLASFLVESYANHLLCPDKTTARTFNDLFKTVEGLELEVLRLVGSSLKTISLRKPEDGLSTVLLLCPLADMKFETVKELKVKQLEPKMSKLKLSTK</sequence>
<dbReference type="EMBL" id="QKRW01000024">
    <property type="protein sequence ID" value="RAL62427.1"/>
    <property type="molecule type" value="Genomic_DNA"/>
</dbReference>
<dbReference type="AlphaFoldDB" id="A0A395IQ64"/>
<proteinExistence type="predicted"/>
<name>A0A395IQ64_9HELO</name>
<protein>
    <recommendedName>
        <fullName evidence="3">BTB domain-containing protein</fullName>
    </recommendedName>
</protein>
<dbReference type="OrthoDB" id="3542049at2759"/>
<accession>A0A395IQ64</accession>
<reference evidence="1 2" key="1">
    <citation type="submission" date="2018-06" db="EMBL/GenBank/DDBJ databases">
        <title>Genome Sequence of the Brown Rot Fungal Pathogen Monilinia fructigena.</title>
        <authorList>
            <person name="Landi L."/>
            <person name="De Miccolis Angelini R.M."/>
            <person name="Pollastro S."/>
            <person name="Abate D."/>
            <person name="Faretra F."/>
            <person name="Romanazzi G."/>
        </authorList>
    </citation>
    <scope>NUCLEOTIDE SEQUENCE [LARGE SCALE GENOMIC DNA]</scope>
    <source>
        <strain evidence="1 2">Mfrg269</strain>
    </source>
</reference>
<gene>
    <name evidence="1" type="ORF">DID88_004993</name>
</gene>
<keyword evidence="2" id="KW-1185">Reference proteome</keyword>
<comment type="caution">
    <text evidence="1">The sequence shown here is derived from an EMBL/GenBank/DDBJ whole genome shotgun (WGS) entry which is preliminary data.</text>
</comment>
<evidence type="ECO:0000313" key="1">
    <source>
        <dbReference type="EMBL" id="RAL62427.1"/>
    </source>
</evidence>
<dbReference type="Proteomes" id="UP000249056">
    <property type="component" value="Unassembled WGS sequence"/>
</dbReference>
<evidence type="ECO:0008006" key="3">
    <source>
        <dbReference type="Google" id="ProtNLM"/>
    </source>
</evidence>
<organism evidence="1 2">
    <name type="scientific">Monilinia fructigena</name>
    <dbReference type="NCBI Taxonomy" id="38457"/>
    <lineage>
        <taxon>Eukaryota</taxon>
        <taxon>Fungi</taxon>
        <taxon>Dikarya</taxon>
        <taxon>Ascomycota</taxon>
        <taxon>Pezizomycotina</taxon>
        <taxon>Leotiomycetes</taxon>
        <taxon>Helotiales</taxon>
        <taxon>Sclerotiniaceae</taxon>
        <taxon>Monilinia</taxon>
    </lineage>
</organism>
<evidence type="ECO:0000313" key="2">
    <source>
        <dbReference type="Proteomes" id="UP000249056"/>
    </source>
</evidence>